<dbReference type="Proteomes" id="UP000044602">
    <property type="component" value="Unassembled WGS sequence"/>
</dbReference>
<feature type="chain" id="PRO_5002565229" evidence="2">
    <location>
        <begin position="17"/>
        <end position="531"/>
    </location>
</feature>
<keyword evidence="2" id="KW-0732">Signal</keyword>
<proteinExistence type="predicted"/>
<feature type="compositionally biased region" description="Basic and acidic residues" evidence="1">
    <location>
        <begin position="115"/>
        <end position="131"/>
    </location>
</feature>
<evidence type="ECO:0000313" key="3">
    <source>
        <dbReference type="EMBL" id="CRK08863.1"/>
    </source>
</evidence>
<evidence type="ECO:0000256" key="1">
    <source>
        <dbReference type="SAM" id="MobiDB-lite"/>
    </source>
</evidence>
<feature type="region of interest" description="Disordered" evidence="1">
    <location>
        <begin position="97"/>
        <end position="131"/>
    </location>
</feature>
<gene>
    <name evidence="3" type="ORF">BN1708_009831</name>
</gene>
<sequence length="531" mass="57699">MKFLLLFPLVHAGVLALHNGPCICMSSPVVALEAGRAGSTVRGHPSVRESGLPPRQLRLRGHTLLGSQGRQLRGADGGAQRRCTHYMAMRGITANVLSRHDHRRPRRPQPATGKCRPDRVRVGVGGDAEHAGDDRAVVDDVCLDGADAGDADDDRLSRRVEQRTRLRQRARLRQHTRLRQRTRLKQRKDHDEHGRISIRVRRRATNGGDAVGVGVAGVGDVLHRVAGITNSEPHVDQNGASFGGRIDDIGWCAPGRADHARRASERARGGGRVVVALPGQHGVRRAIAGADCGRHCCVDAGVDHDRRPDRDGQLLREGMSATLDLVSVTAGHFVEPAWSAFCPGDCNVVIASGVLRSYLLLDRITVFCFLLSSPLRLLLLPIFLAHFAVLSCPSSSPPPLLPRPPLLSPPRLPFHVAHLPSLRPSNGTRDPRCICPPGFQLLRFDRLEGDGDNTPGGGTSQFFPPGPHAHRDPLMAILQMLHRLDTRVKRLTDANVDRRDILSMEGPMVAPSTLEALDSGVLTPLSMTSLE</sequence>
<accession>A0A0G4KKW7</accession>
<organism evidence="3 4">
    <name type="scientific">Verticillium longisporum</name>
    <name type="common">Verticillium dahliae var. longisporum</name>
    <dbReference type="NCBI Taxonomy" id="100787"/>
    <lineage>
        <taxon>Eukaryota</taxon>
        <taxon>Fungi</taxon>
        <taxon>Dikarya</taxon>
        <taxon>Ascomycota</taxon>
        <taxon>Pezizomycotina</taxon>
        <taxon>Sordariomycetes</taxon>
        <taxon>Hypocreomycetidae</taxon>
        <taxon>Glomerellales</taxon>
        <taxon>Plectosphaerellaceae</taxon>
        <taxon>Verticillium</taxon>
    </lineage>
</organism>
<protein>
    <submittedName>
        <fullName evidence="3">Uncharacterized protein</fullName>
    </submittedName>
</protein>
<dbReference type="AlphaFoldDB" id="A0A0G4KKW7"/>
<keyword evidence="4" id="KW-1185">Reference proteome</keyword>
<evidence type="ECO:0000256" key="2">
    <source>
        <dbReference type="SAM" id="SignalP"/>
    </source>
</evidence>
<dbReference type="EMBL" id="CVQH01002113">
    <property type="protein sequence ID" value="CRK08863.1"/>
    <property type="molecule type" value="Genomic_DNA"/>
</dbReference>
<evidence type="ECO:0000313" key="4">
    <source>
        <dbReference type="Proteomes" id="UP000044602"/>
    </source>
</evidence>
<name>A0A0G4KKW7_VERLO</name>
<dbReference type="STRING" id="100787.A0A0G4KKW7"/>
<feature type="signal peptide" evidence="2">
    <location>
        <begin position="1"/>
        <end position="16"/>
    </location>
</feature>
<reference evidence="3 4" key="1">
    <citation type="submission" date="2015-05" db="EMBL/GenBank/DDBJ databases">
        <authorList>
            <person name="Wang D.B."/>
            <person name="Wang M."/>
        </authorList>
    </citation>
    <scope>NUCLEOTIDE SEQUENCE [LARGE SCALE GENOMIC DNA]</scope>
    <source>
        <strain evidence="3">VL1</strain>
    </source>
</reference>